<dbReference type="Proteomes" id="UP000199347">
    <property type="component" value="Unassembled WGS sequence"/>
</dbReference>
<evidence type="ECO:0000256" key="4">
    <source>
        <dbReference type="ARBA" id="ARBA00022801"/>
    </source>
</evidence>
<feature type="transmembrane region" description="Helical" evidence="7">
    <location>
        <begin position="135"/>
        <end position="154"/>
    </location>
</feature>
<evidence type="ECO:0000256" key="7">
    <source>
        <dbReference type="SAM" id="Phobius"/>
    </source>
</evidence>
<dbReference type="SUPFAM" id="SSF144091">
    <property type="entry name" value="Rhomboid-like"/>
    <property type="match status" value="1"/>
</dbReference>
<dbReference type="OrthoDB" id="9813074at2"/>
<keyword evidence="6 7" id="KW-0472">Membrane</keyword>
<dbReference type="PANTHER" id="PTHR43731">
    <property type="entry name" value="RHOMBOID PROTEASE"/>
    <property type="match status" value="1"/>
</dbReference>
<dbReference type="GO" id="GO:0004252">
    <property type="term" value="F:serine-type endopeptidase activity"/>
    <property type="evidence" value="ECO:0007669"/>
    <property type="project" value="InterPro"/>
</dbReference>
<name>A0A1G5NQN7_AFIMA</name>
<keyword evidence="9" id="KW-0645">Protease</keyword>
<dbReference type="RefSeq" id="WP_092813163.1">
    <property type="nucleotide sequence ID" value="NZ_FMVW01000005.1"/>
</dbReference>
<gene>
    <name evidence="9" type="ORF">SAMN03080610_02401</name>
</gene>
<dbReference type="GO" id="GO:0016020">
    <property type="term" value="C:membrane"/>
    <property type="evidence" value="ECO:0007669"/>
    <property type="project" value="UniProtKB-SubCell"/>
</dbReference>
<keyword evidence="10" id="KW-1185">Reference proteome</keyword>
<evidence type="ECO:0000313" key="10">
    <source>
        <dbReference type="Proteomes" id="UP000199347"/>
    </source>
</evidence>
<keyword evidence="3 7" id="KW-0812">Transmembrane</keyword>
<dbReference type="Gene3D" id="1.20.1540.10">
    <property type="entry name" value="Rhomboid-like"/>
    <property type="match status" value="1"/>
</dbReference>
<dbReference type="EMBL" id="FMVW01000005">
    <property type="protein sequence ID" value="SCZ39109.1"/>
    <property type="molecule type" value="Genomic_DNA"/>
</dbReference>
<feature type="transmembrane region" description="Helical" evidence="7">
    <location>
        <begin position="18"/>
        <end position="37"/>
    </location>
</feature>
<dbReference type="InterPro" id="IPR050925">
    <property type="entry name" value="Rhomboid_protease_S54"/>
</dbReference>
<dbReference type="AlphaFoldDB" id="A0A1G5NQN7"/>
<evidence type="ECO:0000256" key="3">
    <source>
        <dbReference type="ARBA" id="ARBA00022692"/>
    </source>
</evidence>
<evidence type="ECO:0000313" key="9">
    <source>
        <dbReference type="EMBL" id="SCZ39109.1"/>
    </source>
</evidence>
<dbReference type="InterPro" id="IPR035952">
    <property type="entry name" value="Rhomboid-like_sf"/>
</dbReference>
<evidence type="ECO:0000259" key="8">
    <source>
        <dbReference type="Pfam" id="PF01694"/>
    </source>
</evidence>
<protein>
    <submittedName>
        <fullName evidence="9">Membrane associated serine protease, rhomboid family</fullName>
    </submittedName>
</protein>
<comment type="similarity">
    <text evidence="2">Belongs to the peptidase S54 family.</text>
</comment>
<evidence type="ECO:0000256" key="1">
    <source>
        <dbReference type="ARBA" id="ARBA00004141"/>
    </source>
</evidence>
<feature type="domain" description="Peptidase S54 rhomboid" evidence="8">
    <location>
        <begin position="74"/>
        <end position="220"/>
    </location>
</feature>
<organism evidence="9 10">
    <name type="scientific">Afifella marina DSM 2698</name>
    <dbReference type="NCBI Taxonomy" id="1120955"/>
    <lineage>
        <taxon>Bacteria</taxon>
        <taxon>Pseudomonadati</taxon>
        <taxon>Pseudomonadota</taxon>
        <taxon>Alphaproteobacteria</taxon>
        <taxon>Hyphomicrobiales</taxon>
        <taxon>Afifellaceae</taxon>
        <taxon>Afifella</taxon>
    </lineage>
</organism>
<dbReference type="PANTHER" id="PTHR43731:SF14">
    <property type="entry name" value="PRESENILIN-ASSOCIATED RHOMBOID-LIKE PROTEIN, MITOCHONDRIAL"/>
    <property type="match status" value="1"/>
</dbReference>
<keyword evidence="5 7" id="KW-1133">Transmembrane helix</keyword>
<dbReference type="InterPro" id="IPR022764">
    <property type="entry name" value="Peptidase_S54_rhomboid_dom"/>
</dbReference>
<evidence type="ECO:0000256" key="6">
    <source>
        <dbReference type="ARBA" id="ARBA00023136"/>
    </source>
</evidence>
<reference evidence="10" key="1">
    <citation type="submission" date="2016-10" db="EMBL/GenBank/DDBJ databases">
        <authorList>
            <person name="Varghese N."/>
            <person name="Submissions S."/>
        </authorList>
    </citation>
    <scope>NUCLEOTIDE SEQUENCE [LARGE SCALE GENOMIC DNA]</scope>
    <source>
        <strain evidence="10">DSM 2698</strain>
    </source>
</reference>
<dbReference type="GO" id="GO:0006508">
    <property type="term" value="P:proteolysis"/>
    <property type="evidence" value="ECO:0007669"/>
    <property type="project" value="UniProtKB-KW"/>
</dbReference>
<keyword evidence="4" id="KW-0378">Hydrolase</keyword>
<evidence type="ECO:0000256" key="5">
    <source>
        <dbReference type="ARBA" id="ARBA00022989"/>
    </source>
</evidence>
<comment type="subcellular location">
    <subcellularLocation>
        <location evidence="1">Membrane</location>
        <topology evidence="1">Multi-pass membrane protein</topology>
    </subcellularLocation>
</comment>
<feature type="transmembrane region" description="Helical" evidence="7">
    <location>
        <begin position="75"/>
        <end position="99"/>
    </location>
</feature>
<dbReference type="STRING" id="1120955.SAMN03080610_02401"/>
<evidence type="ECO:0000256" key="2">
    <source>
        <dbReference type="ARBA" id="ARBA00009045"/>
    </source>
</evidence>
<proteinExistence type="inferred from homology"/>
<feature type="transmembrane region" description="Helical" evidence="7">
    <location>
        <begin position="199"/>
        <end position="218"/>
    </location>
</feature>
<dbReference type="Pfam" id="PF01694">
    <property type="entry name" value="Rhomboid"/>
    <property type="match status" value="1"/>
</dbReference>
<sequence length="232" mass="25131">MFLPFHDANPLAYVSRPYVNWSIIAITAACFFLTGGFDAARVEMAAISLGLIPSVVNDIAELPPSFVLIPEELSFLTYAFLHGNIIHLGGNMLFLWIFGDNIEDALGHLRYLLFYVLGAAGSGYIYTLANPSSEAPLIGASGAVAAIVGGYLILHPRVKLWVLAFGRIPLRLPAFILLGAWLVFQIANLAMSTPQSSNIGWWAHIGGFALGAALVVPLRRRGVPLFDRALPR</sequence>
<feature type="transmembrane region" description="Helical" evidence="7">
    <location>
        <begin position="111"/>
        <end position="129"/>
    </location>
</feature>
<accession>A0A1G5NQN7</accession>